<dbReference type="Gene3D" id="3.30.565.10">
    <property type="entry name" value="Histidine kinase-like ATPase, C-terminal domain"/>
    <property type="match status" value="1"/>
</dbReference>
<dbReference type="EMBL" id="RJVA01000016">
    <property type="protein sequence ID" value="ROQ89890.1"/>
    <property type="molecule type" value="Genomic_DNA"/>
</dbReference>
<keyword evidence="2" id="KW-1185">Reference proteome</keyword>
<name>A0A3N1UMF1_9BACT</name>
<sequence>MLFARLSVLGMSAAIGLGYFLERKLKGPSPCHPERPYPCTAKAPMGSARSAASRIPGAACLQKTSKNLLAFLLDQRRGEGHRYGGLAVVYSMVTRHGGMIGGQSQMGQDTEFTIWLPLEEPQPFG</sequence>
<dbReference type="SUPFAM" id="SSF55874">
    <property type="entry name" value="ATPase domain of HSP90 chaperone/DNA topoisomerase II/histidine kinase"/>
    <property type="match status" value="1"/>
</dbReference>
<dbReference type="AlphaFoldDB" id="A0A3N1UMF1"/>
<dbReference type="InterPro" id="IPR036890">
    <property type="entry name" value="HATPase_C_sf"/>
</dbReference>
<gene>
    <name evidence="1" type="ORF">EDC27_3009</name>
</gene>
<comment type="caution">
    <text evidence="1">The sequence shown here is derived from an EMBL/GenBank/DDBJ whole genome shotgun (WGS) entry which is preliminary data.</text>
</comment>
<evidence type="ECO:0000313" key="2">
    <source>
        <dbReference type="Proteomes" id="UP000276223"/>
    </source>
</evidence>
<reference evidence="1 2" key="1">
    <citation type="submission" date="2018-11" db="EMBL/GenBank/DDBJ databases">
        <title>Genomic Encyclopedia of Type Strains, Phase IV (KMG-IV): sequencing the most valuable type-strain genomes for metagenomic binning, comparative biology and taxonomic classification.</title>
        <authorList>
            <person name="Goeker M."/>
        </authorList>
    </citation>
    <scope>NUCLEOTIDE SEQUENCE [LARGE SCALE GENOMIC DNA]</scope>
    <source>
        <strain evidence="1 2">DSM 22027</strain>
    </source>
</reference>
<protein>
    <submittedName>
        <fullName evidence="1">Uncharacterized protein</fullName>
    </submittedName>
</protein>
<dbReference type="Proteomes" id="UP000276223">
    <property type="component" value="Unassembled WGS sequence"/>
</dbReference>
<accession>A0A3N1UMF1</accession>
<evidence type="ECO:0000313" key="1">
    <source>
        <dbReference type="EMBL" id="ROQ89890.1"/>
    </source>
</evidence>
<proteinExistence type="predicted"/>
<dbReference type="RefSeq" id="WP_123291447.1">
    <property type="nucleotide sequence ID" value="NZ_RJVA01000016.1"/>
</dbReference>
<organism evidence="1 2">
    <name type="scientific">Desulfosoma caldarium</name>
    <dbReference type="NCBI Taxonomy" id="610254"/>
    <lineage>
        <taxon>Bacteria</taxon>
        <taxon>Pseudomonadati</taxon>
        <taxon>Thermodesulfobacteriota</taxon>
        <taxon>Syntrophobacteria</taxon>
        <taxon>Syntrophobacterales</taxon>
        <taxon>Syntrophobacteraceae</taxon>
        <taxon>Desulfosoma</taxon>
    </lineage>
</organism>